<name>A0ABU6RKU7_9FABA</name>
<dbReference type="EMBL" id="JASCZI010030763">
    <property type="protein sequence ID" value="MED6124686.1"/>
    <property type="molecule type" value="Genomic_DNA"/>
</dbReference>
<keyword evidence="2" id="KW-1185">Reference proteome</keyword>
<reference evidence="1 2" key="1">
    <citation type="journal article" date="2023" name="Plants (Basel)">
        <title>Bridging the Gap: Combining Genomics and Transcriptomics Approaches to Understand Stylosanthes scabra, an Orphan Legume from the Brazilian Caatinga.</title>
        <authorList>
            <person name="Ferreira-Neto J.R.C."/>
            <person name="da Silva M.D."/>
            <person name="Binneck E."/>
            <person name="de Melo N.F."/>
            <person name="da Silva R.H."/>
            <person name="de Melo A.L.T.M."/>
            <person name="Pandolfi V."/>
            <person name="Bustamante F.O."/>
            <person name="Brasileiro-Vidal A.C."/>
            <person name="Benko-Iseppon A.M."/>
        </authorList>
    </citation>
    <scope>NUCLEOTIDE SEQUENCE [LARGE SCALE GENOMIC DNA]</scope>
    <source>
        <tissue evidence="1">Leaves</tissue>
    </source>
</reference>
<accession>A0ABU6RKU7</accession>
<sequence length="129" mass="14422">MARVQICRVSSTEVPKATPRLALPREESGQRRWWKTKPGTTLLWRRRRGRWRSLLTSGASLSSFGDGEKEGEGLLSTTAVEASPHPQVSGGQCAPLPAVVEFAAAHGWWKHEVDGNWIFFAQRELLQND</sequence>
<proteinExistence type="predicted"/>
<organism evidence="1 2">
    <name type="scientific">Stylosanthes scabra</name>
    <dbReference type="NCBI Taxonomy" id="79078"/>
    <lineage>
        <taxon>Eukaryota</taxon>
        <taxon>Viridiplantae</taxon>
        <taxon>Streptophyta</taxon>
        <taxon>Embryophyta</taxon>
        <taxon>Tracheophyta</taxon>
        <taxon>Spermatophyta</taxon>
        <taxon>Magnoliopsida</taxon>
        <taxon>eudicotyledons</taxon>
        <taxon>Gunneridae</taxon>
        <taxon>Pentapetalae</taxon>
        <taxon>rosids</taxon>
        <taxon>fabids</taxon>
        <taxon>Fabales</taxon>
        <taxon>Fabaceae</taxon>
        <taxon>Papilionoideae</taxon>
        <taxon>50 kb inversion clade</taxon>
        <taxon>dalbergioids sensu lato</taxon>
        <taxon>Dalbergieae</taxon>
        <taxon>Pterocarpus clade</taxon>
        <taxon>Stylosanthes</taxon>
    </lineage>
</organism>
<evidence type="ECO:0000313" key="2">
    <source>
        <dbReference type="Proteomes" id="UP001341840"/>
    </source>
</evidence>
<comment type="caution">
    <text evidence="1">The sequence shown here is derived from an EMBL/GenBank/DDBJ whole genome shotgun (WGS) entry which is preliminary data.</text>
</comment>
<gene>
    <name evidence="1" type="ORF">PIB30_061348</name>
</gene>
<protein>
    <submittedName>
        <fullName evidence="1">Uncharacterized protein</fullName>
    </submittedName>
</protein>
<evidence type="ECO:0000313" key="1">
    <source>
        <dbReference type="EMBL" id="MED6124686.1"/>
    </source>
</evidence>
<dbReference type="Proteomes" id="UP001341840">
    <property type="component" value="Unassembled WGS sequence"/>
</dbReference>